<dbReference type="Gene3D" id="2.30.30.850">
    <property type="match status" value="1"/>
</dbReference>
<dbReference type="GO" id="GO:0004519">
    <property type="term" value="F:endonuclease activity"/>
    <property type="evidence" value="ECO:0007669"/>
    <property type="project" value="UniProtKB-KW"/>
</dbReference>
<dbReference type="GO" id="GO:0016779">
    <property type="term" value="F:nucleotidyltransferase activity"/>
    <property type="evidence" value="ECO:0007669"/>
    <property type="project" value="UniProtKB-KW"/>
</dbReference>
<reference evidence="7" key="2">
    <citation type="submission" date="2025-09" db="UniProtKB">
        <authorList>
            <consortium name="Ensembl"/>
        </authorList>
    </citation>
    <scope>IDENTIFICATION</scope>
</reference>
<sequence>MGCGFLCQYICSLSAVLCSLHRYTKDLQPLPLDAPIHSLQPGDSVLVRTWKDEPLQEKWKGPHTVLLVSHTAAKVEGHKNWIHHSCLKAVPAPERGTVQPAEKTASDDLGLKLLFSDNSVCWECPVISLDSCSALPVRTLSIGCVYFYRTGLTWWPGPFCF</sequence>
<evidence type="ECO:0000259" key="6">
    <source>
        <dbReference type="Pfam" id="PF18697"/>
    </source>
</evidence>
<dbReference type="Pfam" id="PF18697">
    <property type="entry name" value="MLVIN_C"/>
    <property type="match status" value="1"/>
</dbReference>
<dbReference type="Proteomes" id="UP000694380">
    <property type="component" value="Unplaced"/>
</dbReference>
<protein>
    <recommendedName>
        <fullName evidence="6">Murine leukemia virus integrase C-terminal domain-containing protein</fullName>
    </recommendedName>
</protein>
<name>A0A8C3FVC6_CHRPI</name>
<keyword evidence="3" id="KW-0540">Nuclease</keyword>
<keyword evidence="8" id="KW-1185">Reference proteome</keyword>
<evidence type="ECO:0000313" key="7">
    <source>
        <dbReference type="Ensembl" id="ENSCPBP00000014422.1"/>
    </source>
</evidence>
<dbReference type="InterPro" id="IPR040643">
    <property type="entry name" value="MLVIN_C"/>
</dbReference>
<dbReference type="GeneTree" id="ENSGT01120000272002"/>
<keyword evidence="1" id="KW-0808">Transferase</keyword>
<dbReference type="Ensembl" id="ENSCPBT00000017129.1">
    <property type="protein sequence ID" value="ENSCPBP00000014422.1"/>
    <property type="gene ID" value="ENSCPBG00000010741.1"/>
</dbReference>
<keyword evidence="2" id="KW-0548">Nucleotidyltransferase</keyword>
<evidence type="ECO:0000256" key="5">
    <source>
        <dbReference type="ARBA" id="ARBA00022801"/>
    </source>
</evidence>
<evidence type="ECO:0000313" key="8">
    <source>
        <dbReference type="Proteomes" id="UP000694380"/>
    </source>
</evidence>
<keyword evidence="4" id="KW-0255">Endonuclease</keyword>
<keyword evidence="5" id="KW-0378">Hydrolase</keyword>
<accession>A0A8C3FVC6</accession>
<dbReference type="AlphaFoldDB" id="A0A8C3FVC6"/>
<reference evidence="7" key="1">
    <citation type="submission" date="2025-08" db="UniProtKB">
        <authorList>
            <consortium name="Ensembl"/>
        </authorList>
    </citation>
    <scope>IDENTIFICATION</scope>
</reference>
<evidence type="ECO:0000256" key="1">
    <source>
        <dbReference type="ARBA" id="ARBA00022679"/>
    </source>
</evidence>
<evidence type="ECO:0000256" key="4">
    <source>
        <dbReference type="ARBA" id="ARBA00022759"/>
    </source>
</evidence>
<dbReference type="GO" id="GO:0016787">
    <property type="term" value="F:hydrolase activity"/>
    <property type="evidence" value="ECO:0007669"/>
    <property type="project" value="UniProtKB-KW"/>
</dbReference>
<evidence type="ECO:0000256" key="3">
    <source>
        <dbReference type="ARBA" id="ARBA00022722"/>
    </source>
</evidence>
<proteinExistence type="predicted"/>
<evidence type="ECO:0000256" key="2">
    <source>
        <dbReference type="ARBA" id="ARBA00022695"/>
    </source>
</evidence>
<organism evidence="7 8">
    <name type="scientific">Chrysemys picta bellii</name>
    <name type="common">Western painted turtle</name>
    <name type="synonym">Emys bellii</name>
    <dbReference type="NCBI Taxonomy" id="8478"/>
    <lineage>
        <taxon>Eukaryota</taxon>
        <taxon>Metazoa</taxon>
        <taxon>Chordata</taxon>
        <taxon>Craniata</taxon>
        <taxon>Vertebrata</taxon>
        <taxon>Euteleostomi</taxon>
        <taxon>Archelosauria</taxon>
        <taxon>Testudinata</taxon>
        <taxon>Testudines</taxon>
        <taxon>Cryptodira</taxon>
        <taxon>Durocryptodira</taxon>
        <taxon>Testudinoidea</taxon>
        <taxon>Emydidae</taxon>
        <taxon>Chrysemys</taxon>
    </lineage>
</organism>
<feature type="domain" description="Murine leukemia virus integrase C-terminal" evidence="6">
    <location>
        <begin position="37"/>
        <end position="89"/>
    </location>
</feature>